<dbReference type="Gene3D" id="1.20.1290.10">
    <property type="entry name" value="AhpD-like"/>
    <property type="match status" value="1"/>
</dbReference>
<dbReference type="KEGG" id="ock:EXM22_10935"/>
<dbReference type="AlphaFoldDB" id="A0A5C1QK18"/>
<dbReference type="Pfam" id="PF02627">
    <property type="entry name" value="CMD"/>
    <property type="match status" value="1"/>
</dbReference>
<gene>
    <name evidence="3" type="ORF">EXM22_10935</name>
</gene>
<dbReference type="RefSeq" id="WP_149486556.1">
    <property type="nucleotide sequence ID" value="NZ_CP036150.1"/>
</dbReference>
<dbReference type="PANTHER" id="PTHR35446">
    <property type="entry name" value="SI:CH211-175M2.5"/>
    <property type="match status" value="1"/>
</dbReference>
<dbReference type="NCBIfam" id="TIGR00778">
    <property type="entry name" value="ahpD_dom"/>
    <property type="match status" value="1"/>
</dbReference>
<dbReference type="InterPro" id="IPR003779">
    <property type="entry name" value="CMD-like"/>
</dbReference>
<evidence type="ECO:0000256" key="1">
    <source>
        <dbReference type="SAM" id="Phobius"/>
    </source>
</evidence>
<keyword evidence="1" id="KW-1133">Transmembrane helix</keyword>
<keyword evidence="1" id="KW-0812">Transmembrane</keyword>
<dbReference type="OrthoDB" id="9801997at2"/>
<dbReference type="SUPFAM" id="SSF69118">
    <property type="entry name" value="AhpD-like"/>
    <property type="match status" value="1"/>
</dbReference>
<dbReference type="InterPro" id="IPR029032">
    <property type="entry name" value="AhpD-like"/>
</dbReference>
<evidence type="ECO:0000313" key="3">
    <source>
        <dbReference type="EMBL" id="QEN08475.1"/>
    </source>
</evidence>
<keyword evidence="4" id="KW-1185">Reference proteome</keyword>
<feature type="transmembrane region" description="Helical" evidence="1">
    <location>
        <begin position="165"/>
        <end position="184"/>
    </location>
</feature>
<dbReference type="PANTHER" id="PTHR35446:SF2">
    <property type="entry name" value="CARBOXYMUCONOLACTONE DECARBOXYLASE-LIKE DOMAIN-CONTAINING PROTEIN"/>
    <property type="match status" value="1"/>
</dbReference>
<dbReference type="Proteomes" id="UP000324209">
    <property type="component" value="Chromosome"/>
</dbReference>
<reference evidence="3 4" key="1">
    <citation type="submission" date="2019-02" db="EMBL/GenBank/DDBJ databases">
        <title>Complete Genome Sequence and Methylome Analysis of free living Spirochaetas.</title>
        <authorList>
            <person name="Fomenkov A."/>
            <person name="Dubinina G."/>
            <person name="Leshcheva N."/>
            <person name="Mikheeva N."/>
            <person name="Grabovich M."/>
            <person name="Vincze T."/>
            <person name="Roberts R.J."/>
        </authorList>
    </citation>
    <scope>NUCLEOTIDE SEQUENCE [LARGE SCALE GENOMIC DNA]</scope>
    <source>
        <strain evidence="3 4">K2</strain>
    </source>
</reference>
<accession>A0A5C1QK18</accession>
<evidence type="ECO:0000259" key="2">
    <source>
        <dbReference type="Pfam" id="PF02627"/>
    </source>
</evidence>
<name>A0A5C1QK18_9SPIO</name>
<proteinExistence type="predicted"/>
<dbReference type="GO" id="GO:0051920">
    <property type="term" value="F:peroxiredoxin activity"/>
    <property type="evidence" value="ECO:0007669"/>
    <property type="project" value="InterPro"/>
</dbReference>
<protein>
    <submittedName>
        <fullName evidence="3">Carboxymuconolactone decarboxylase family protein</fullName>
    </submittedName>
</protein>
<sequence>MQDVYTGKIFGIREFVRIVDKAVAGMMSYGKEIKLVDKNFRSLIMLAVTQVNGCQYCSYVHTKQALKSGSSEEDLAQLMEGDLAAADSSQRMALLFAQHYADTSGSYDAQAYERLVESYGKDQAAGILASIKMIMMGNANGGAMSLFIDRLHGKRNKDSSLGTELVVFLGILVILPAAFLKNLIIRSS</sequence>
<feature type="domain" description="Carboxymuconolactone decarboxylase-like" evidence="2">
    <location>
        <begin position="36"/>
        <end position="95"/>
    </location>
</feature>
<keyword evidence="1" id="KW-0472">Membrane</keyword>
<dbReference type="EMBL" id="CP036150">
    <property type="protein sequence ID" value="QEN08475.1"/>
    <property type="molecule type" value="Genomic_DNA"/>
</dbReference>
<organism evidence="3 4">
    <name type="scientific">Oceanispirochaeta crateris</name>
    <dbReference type="NCBI Taxonomy" id="2518645"/>
    <lineage>
        <taxon>Bacteria</taxon>
        <taxon>Pseudomonadati</taxon>
        <taxon>Spirochaetota</taxon>
        <taxon>Spirochaetia</taxon>
        <taxon>Spirochaetales</taxon>
        <taxon>Spirochaetaceae</taxon>
        <taxon>Oceanispirochaeta</taxon>
    </lineage>
</organism>
<dbReference type="InterPro" id="IPR004675">
    <property type="entry name" value="AhpD_core"/>
</dbReference>
<evidence type="ECO:0000313" key="4">
    <source>
        <dbReference type="Proteomes" id="UP000324209"/>
    </source>
</evidence>